<sequence length="103" mass="11028">MNPPHVPVPELLCVQVSELLHGSQPSEFLCGSQASEFLKCPPLTFFIAGLQGSCIATTRSLQGFVFVSGPLFVAPSARLVRVSFFPMALSGHLRGPLEGRVMS</sequence>
<protein>
    <submittedName>
        <fullName evidence="1">Uncharacterized protein</fullName>
    </submittedName>
</protein>
<accession>A0ABV0NNL3</accession>
<reference evidence="1 2" key="1">
    <citation type="submission" date="2021-06" db="EMBL/GenBank/DDBJ databases">
        <authorList>
            <person name="Palmer J.M."/>
        </authorList>
    </citation>
    <scope>NUCLEOTIDE SEQUENCE [LARGE SCALE GENOMIC DNA]</scope>
    <source>
        <strain evidence="1 2">GA_2019</strain>
        <tissue evidence="1">Muscle</tissue>
    </source>
</reference>
<evidence type="ECO:0000313" key="2">
    <source>
        <dbReference type="Proteomes" id="UP001476798"/>
    </source>
</evidence>
<dbReference type="EMBL" id="JAHRIO010043088">
    <property type="protein sequence ID" value="MEQ2172875.1"/>
    <property type="molecule type" value="Genomic_DNA"/>
</dbReference>
<organism evidence="1 2">
    <name type="scientific">Goodea atripinnis</name>
    <dbReference type="NCBI Taxonomy" id="208336"/>
    <lineage>
        <taxon>Eukaryota</taxon>
        <taxon>Metazoa</taxon>
        <taxon>Chordata</taxon>
        <taxon>Craniata</taxon>
        <taxon>Vertebrata</taxon>
        <taxon>Euteleostomi</taxon>
        <taxon>Actinopterygii</taxon>
        <taxon>Neopterygii</taxon>
        <taxon>Teleostei</taxon>
        <taxon>Neoteleostei</taxon>
        <taxon>Acanthomorphata</taxon>
        <taxon>Ovalentaria</taxon>
        <taxon>Atherinomorphae</taxon>
        <taxon>Cyprinodontiformes</taxon>
        <taxon>Goodeidae</taxon>
        <taxon>Goodea</taxon>
    </lineage>
</organism>
<keyword evidence="2" id="KW-1185">Reference proteome</keyword>
<evidence type="ECO:0000313" key="1">
    <source>
        <dbReference type="EMBL" id="MEQ2172875.1"/>
    </source>
</evidence>
<name>A0ABV0NNL3_9TELE</name>
<gene>
    <name evidence="1" type="ORF">GOODEAATRI_025863</name>
</gene>
<proteinExistence type="predicted"/>
<comment type="caution">
    <text evidence="1">The sequence shown here is derived from an EMBL/GenBank/DDBJ whole genome shotgun (WGS) entry which is preliminary data.</text>
</comment>
<dbReference type="Proteomes" id="UP001476798">
    <property type="component" value="Unassembled WGS sequence"/>
</dbReference>